<dbReference type="InterPro" id="IPR001447">
    <property type="entry name" value="Arylamine_N-AcTrfase"/>
</dbReference>
<organism evidence="3 4">
    <name type="scientific">Streptomyces aurantiacus</name>
    <dbReference type="NCBI Taxonomy" id="47760"/>
    <lineage>
        <taxon>Bacteria</taxon>
        <taxon>Bacillati</taxon>
        <taxon>Actinomycetota</taxon>
        <taxon>Actinomycetes</taxon>
        <taxon>Kitasatosporales</taxon>
        <taxon>Streptomycetaceae</taxon>
        <taxon>Streptomyces</taxon>
        <taxon>Streptomyces aurantiacus group</taxon>
    </lineage>
</organism>
<dbReference type="PANTHER" id="PTHR11786">
    <property type="entry name" value="N-HYDROXYARYLAMINE O-ACETYLTRANSFERASE"/>
    <property type="match status" value="1"/>
</dbReference>
<dbReference type="Pfam" id="PF00797">
    <property type="entry name" value="Acetyltransf_2"/>
    <property type="match status" value="1"/>
</dbReference>
<dbReference type="PRINTS" id="PR01543">
    <property type="entry name" value="ANATRNSFRASE"/>
</dbReference>
<protein>
    <submittedName>
        <fullName evidence="3">N-hydroxyarylamine O-acetyltransferase</fullName>
    </submittedName>
</protein>
<evidence type="ECO:0000256" key="2">
    <source>
        <dbReference type="RuleBase" id="RU003452"/>
    </source>
</evidence>
<evidence type="ECO:0000313" key="4">
    <source>
        <dbReference type="Proteomes" id="UP000516444"/>
    </source>
</evidence>
<dbReference type="KEGG" id="sgm:GCM10017557_24480"/>
<dbReference type="EMBL" id="AP023440">
    <property type="protein sequence ID" value="BCL27589.1"/>
    <property type="molecule type" value="Genomic_DNA"/>
</dbReference>
<dbReference type="InterPro" id="IPR038765">
    <property type="entry name" value="Papain-like_cys_pep_sf"/>
</dbReference>
<dbReference type="RefSeq" id="WP_190850157.1">
    <property type="nucleotide sequence ID" value="NZ_AP023440.1"/>
</dbReference>
<dbReference type="Gene3D" id="3.30.2140.10">
    <property type="entry name" value="Arylamine N-acetyltransferase"/>
    <property type="match status" value="1"/>
</dbReference>
<dbReference type="GO" id="GO:0016407">
    <property type="term" value="F:acetyltransferase activity"/>
    <property type="evidence" value="ECO:0007669"/>
    <property type="project" value="InterPro"/>
</dbReference>
<comment type="similarity">
    <text evidence="1 2">Belongs to the arylamine N-acetyltransferase family.</text>
</comment>
<evidence type="ECO:0000256" key="1">
    <source>
        <dbReference type="ARBA" id="ARBA00006547"/>
    </source>
</evidence>
<accession>A0A7G1NXC6</accession>
<dbReference type="Gene3D" id="2.40.128.150">
    <property type="entry name" value="Cysteine proteinases"/>
    <property type="match status" value="1"/>
</dbReference>
<gene>
    <name evidence="3" type="ORF">GCM10017557_24480</name>
</gene>
<evidence type="ECO:0000313" key="3">
    <source>
        <dbReference type="EMBL" id="BCL27589.1"/>
    </source>
</evidence>
<proteinExistence type="inferred from homology"/>
<dbReference type="SUPFAM" id="SSF54001">
    <property type="entry name" value="Cysteine proteinases"/>
    <property type="match status" value="1"/>
</dbReference>
<name>A0A7G1NXC6_9ACTN</name>
<dbReference type="Proteomes" id="UP000516444">
    <property type="component" value="Chromosome"/>
</dbReference>
<dbReference type="AlphaFoldDB" id="A0A7G1NXC6"/>
<dbReference type="PANTHER" id="PTHR11786:SF0">
    <property type="entry name" value="ARYLAMINE N-ACETYLTRANSFERASE 4-RELATED"/>
    <property type="match status" value="1"/>
</dbReference>
<keyword evidence="4" id="KW-1185">Reference proteome</keyword>
<reference evidence="3 4" key="1">
    <citation type="journal article" date="2014" name="Int. J. Syst. Evol. Microbiol.">
        <title>Complete genome sequence of Corynebacterium casei LMG S-19264T (=DSM 44701T), isolated from a smear-ripened cheese.</title>
        <authorList>
            <consortium name="US DOE Joint Genome Institute (JGI-PGF)"/>
            <person name="Walter F."/>
            <person name="Albersmeier A."/>
            <person name="Kalinowski J."/>
            <person name="Ruckert C."/>
        </authorList>
    </citation>
    <scope>NUCLEOTIDE SEQUENCE [LARGE SCALE GENOMIC DNA]</scope>
    <source>
        <strain evidence="3 4">JCM 4677</strain>
    </source>
</reference>
<sequence>MLTEQTVSAYLDRISADTPKRLDLAALRHLHERHVLSVPFDSLDYHSGDEIYLDERVIDKIVHQRRGGGCYELNAAFYLLLQSLGFEVTVHQGRIRFGSRATPPYHHMMLTVAVDGVRWIADIGFGKGSRHPLLVDSDDLHEDAHGVFSTRRVDHRSVEVSRGGVPQYVFSEEPTELSDFAQTMWWYRTFPGSPFLQNIFCSLPLENGWVSLRDDELTLTSGKQKTTEKLADDDAVVAAYRKWFGMKLDKRPVPSPHTTNAIRFSFEQD</sequence>